<evidence type="ECO:0000256" key="1">
    <source>
        <dbReference type="SAM" id="MobiDB-lite"/>
    </source>
</evidence>
<dbReference type="EnsemblPlants" id="TuG1812G0100002269.01.T01">
    <property type="protein sequence ID" value="TuG1812G0100002269.01.T01"/>
    <property type="gene ID" value="TuG1812G0100002269.01"/>
</dbReference>
<name>A0A8R7P1Z0_TRIUA</name>
<reference evidence="3" key="1">
    <citation type="journal article" date="2013" name="Nature">
        <title>Draft genome of the wheat A-genome progenitor Triticum urartu.</title>
        <authorList>
            <person name="Ling H.Q."/>
            <person name="Zhao S."/>
            <person name="Liu D."/>
            <person name="Wang J."/>
            <person name="Sun H."/>
            <person name="Zhang C."/>
            <person name="Fan H."/>
            <person name="Li D."/>
            <person name="Dong L."/>
            <person name="Tao Y."/>
            <person name="Gao C."/>
            <person name="Wu H."/>
            <person name="Li Y."/>
            <person name="Cui Y."/>
            <person name="Guo X."/>
            <person name="Zheng S."/>
            <person name="Wang B."/>
            <person name="Yu K."/>
            <person name="Liang Q."/>
            <person name="Yang W."/>
            <person name="Lou X."/>
            <person name="Chen J."/>
            <person name="Feng M."/>
            <person name="Jian J."/>
            <person name="Zhang X."/>
            <person name="Luo G."/>
            <person name="Jiang Y."/>
            <person name="Liu J."/>
            <person name="Wang Z."/>
            <person name="Sha Y."/>
            <person name="Zhang B."/>
            <person name="Wu H."/>
            <person name="Tang D."/>
            <person name="Shen Q."/>
            <person name="Xue P."/>
            <person name="Zou S."/>
            <person name="Wang X."/>
            <person name="Liu X."/>
            <person name="Wang F."/>
            <person name="Yang Y."/>
            <person name="An X."/>
            <person name="Dong Z."/>
            <person name="Zhang K."/>
            <person name="Zhang X."/>
            <person name="Luo M.C."/>
            <person name="Dvorak J."/>
            <person name="Tong Y."/>
            <person name="Wang J."/>
            <person name="Yang H."/>
            <person name="Li Z."/>
            <person name="Wang D."/>
            <person name="Zhang A."/>
            <person name="Wang J."/>
        </authorList>
    </citation>
    <scope>NUCLEOTIDE SEQUENCE</scope>
    <source>
        <strain evidence="3">cv. G1812</strain>
    </source>
</reference>
<dbReference type="Gramene" id="TuG1812G0100002269.01.T01">
    <property type="protein sequence ID" value="TuG1812G0100002269.01.T01"/>
    <property type="gene ID" value="TuG1812G0100002269.01"/>
</dbReference>
<dbReference type="Proteomes" id="UP000015106">
    <property type="component" value="Chromosome 1"/>
</dbReference>
<sequence>MPRRRLPPGPAFARPASSISKNPTSCDQKKKSNKRRQPCEARFHQKLFSCCLIKSTVDGYIILFVCIYTSYGHMKSTRLD</sequence>
<reference evidence="2" key="2">
    <citation type="submission" date="2018-03" db="EMBL/GenBank/DDBJ databases">
        <title>The Triticum urartu genome reveals the dynamic nature of wheat genome evolution.</title>
        <authorList>
            <person name="Ling H."/>
            <person name="Ma B."/>
            <person name="Shi X."/>
            <person name="Liu H."/>
            <person name="Dong L."/>
            <person name="Sun H."/>
            <person name="Cao Y."/>
            <person name="Gao Q."/>
            <person name="Zheng S."/>
            <person name="Li Y."/>
            <person name="Yu Y."/>
            <person name="Du H."/>
            <person name="Qi M."/>
            <person name="Li Y."/>
            <person name="Yu H."/>
            <person name="Cui Y."/>
            <person name="Wang N."/>
            <person name="Chen C."/>
            <person name="Wu H."/>
            <person name="Zhao Y."/>
            <person name="Zhang J."/>
            <person name="Li Y."/>
            <person name="Zhou W."/>
            <person name="Zhang B."/>
            <person name="Hu W."/>
            <person name="Eijk M."/>
            <person name="Tang J."/>
            <person name="Witsenboer H."/>
            <person name="Zhao S."/>
            <person name="Li Z."/>
            <person name="Zhang A."/>
            <person name="Wang D."/>
            <person name="Liang C."/>
        </authorList>
    </citation>
    <scope>NUCLEOTIDE SEQUENCE [LARGE SCALE GENOMIC DNA]</scope>
    <source>
        <strain evidence="2">cv. G1812</strain>
    </source>
</reference>
<proteinExistence type="predicted"/>
<accession>A0A8R7P1Z0</accession>
<dbReference type="AlphaFoldDB" id="A0A8R7P1Z0"/>
<evidence type="ECO:0000313" key="2">
    <source>
        <dbReference type="EnsemblPlants" id="TuG1812G0100002269.01.T01"/>
    </source>
</evidence>
<reference evidence="2" key="3">
    <citation type="submission" date="2022-06" db="UniProtKB">
        <authorList>
            <consortium name="EnsemblPlants"/>
        </authorList>
    </citation>
    <scope>IDENTIFICATION</scope>
</reference>
<feature type="compositionally biased region" description="Polar residues" evidence="1">
    <location>
        <begin position="17"/>
        <end position="26"/>
    </location>
</feature>
<feature type="region of interest" description="Disordered" evidence="1">
    <location>
        <begin position="1"/>
        <end position="37"/>
    </location>
</feature>
<evidence type="ECO:0000313" key="3">
    <source>
        <dbReference type="Proteomes" id="UP000015106"/>
    </source>
</evidence>
<protein>
    <submittedName>
        <fullName evidence="2">Uncharacterized protein</fullName>
    </submittedName>
</protein>
<keyword evidence="3" id="KW-1185">Reference proteome</keyword>
<organism evidence="2 3">
    <name type="scientific">Triticum urartu</name>
    <name type="common">Red wild einkorn</name>
    <name type="synonym">Crithodium urartu</name>
    <dbReference type="NCBI Taxonomy" id="4572"/>
    <lineage>
        <taxon>Eukaryota</taxon>
        <taxon>Viridiplantae</taxon>
        <taxon>Streptophyta</taxon>
        <taxon>Embryophyta</taxon>
        <taxon>Tracheophyta</taxon>
        <taxon>Spermatophyta</taxon>
        <taxon>Magnoliopsida</taxon>
        <taxon>Liliopsida</taxon>
        <taxon>Poales</taxon>
        <taxon>Poaceae</taxon>
        <taxon>BOP clade</taxon>
        <taxon>Pooideae</taxon>
        <taxon>Triticodae</taxon>
        <taxon>Triticeae</taxon>
        <taxon>Triticinae</taxon>
        <taxon>Triticum</taxon>
    </lineage>
</organism>